<keyword evidence="8" id="KW-1185">Reference proteome</keyword>
<feature type="compositionally biased region" description="Low complexity" evidence="5">
    <location>
        <begin position="599"/>
        <end position="633"/>
    </location>
</feature>
<organism evidence="7 8">
    <name type="scientific">Psilocybe cyanescens</name>
    <dbReference type="NCBI Taxonomy" id="93625"/>
    <lineage>
        <taxon>Eukaryota</taxon>
        <taxon>Fungi</taxon>
        <taxon>Dikarya</taxon>
        <taxon>Basidiomycota</taxon>
        <taxon>Agaricomycotina</taxon>
        <taxon>Agaricomycetes</taxon>
        <taxon>Agaricomycetidae</taxon>
        <taxon>Agaricales</taxon>
        <taxon>Agaricineae</taxon>
        <taxon>Strophariaceae</taxon>
        <taxon>Psilocybe</taxon>
    </lineage>
</organism>
<evidence type="ECO:0000256" key="4">
    <source>
        <dbReference type="ARBA" id="ARBA00023136"/>
    </source>
</evidence>
<evidence type="ECO:0000256" key="6">
    <source>
        <dbReference type="SAM" id="Phobius"/>
    </source>
</evidence>
<accession>A0A409X807</accession>
<reference evidence="7 8" key="1">
    <citation type="journal article" date="2018" name="Evol. Lett.">
        <title>Horizontal gene cluster transfer increased hallucinogenic mushroom diversity.</title>
        <authorList>
            <person name="Reynolds H.T."/>
            <person name="Vijayakumar V."/>
            <person name="Gluck-Thaler E."/>
            <person name="Korotkin H.B."/>
            <person name="Matheny P.B."/>
            <person name="Slot J.C."/>
        </authorList>
    </citation>
    <scope>NUCLEOTIDE SEQUENCE [LARGE SCALE GENOMIC DNA]</scope>
    <source>
        <strain evidence="7 8">2631</strain>
    </source>
</reference>
<dbReference type="AlphaFoldDB" id="A0A409X807"/>
<protein>
    <recommendedName>
        <fullName evidence="9">UDP-galactose transporter</fullName>
    </recommendedName>
</protein>
<dbReference type="InterPro" id="IPR037185">
    <property type="entry name" value="EmrE-like"/>
</dbReference>
<evidence type="ECO:0000313" key="7">
    <source>
        <dbReference type="EMBL" id="PPQ86923.1"/>
    </source>
</evidence>
<keyword evidence="2 6" id="KW-0812">Transmembrane</keyword>
<feature type="region of interest" description="Disordered" evidence="5">
    <location>
        <begin position="558"/>
        <end position="577"/>
    </location>
</feature>
<dbReference type="NCBIfam" id="TIGR00803">
    <property type="entry name" value="nst"/>
    <property type="match status" value="1"/>
</dbReference>
<evidence type="ECO:0000313" key="8">
    <source>
        <dbReference type="Proteomes" id="UP000283269"/>
    </source>
</evidence>
<feature type="compositionally biased region" description="Polar residues" evidence="5">
    <location>
        <begin position="9"/>
        <end position="24"/>
    </location>
</feature>
<evidence type="ECO:0000256" key="2">
    <source>
        <dbReference type="ARBA" id="ARBA00022692"/>
    </source>
</evidence>
<comment type="subcellular location">
    <subcellularLocation>
        <location evidence="1">Membrane</location>
        <topology evidence="1">Multi-pass membrane protein</topology>
    </subcellularLocation>
</comment>
<dbReference type="Pfam" id="PF04142">
    <property type="entry name" value="Nuc_sug_transp"/>
    <property type="match status" value="1"/>
</dbReference>
<gene>
    <name evidence="7" type="ORF">CVT25_009809</name>
</gene>
<sequence length="633" mass="66332">MHHRPPPTVRNSSSLTPSAVSSRAPTPRHSPLLPSSSPSSLSLSMNLNNSYPLDKYDTLHTQQQLQQQQQMQMQQQQLQHLQQQQQPTICGLPLKYVSLVTLAVQNAALSIVMHYSRVSIPPSLAYSPASAVLLNEILKGGISFIIALLRSPLLQQPLHQHPLTRRKPFSAPLLWLSAFTHLCREVFSPDCWKLSIPAILYVVQNSLQFVAIANLPVASFQVTYQMKILTTAAFSVALLRKKLTGAKWLSLFFLAIGVGIVQIQNAATAAKPHAVGSAHEFHHVMNPLKGFGAVTAACFTSGLAGVYFEMVLKGSKADLWVRNVQLSLFSLIPALLPTLYAARPPNSQGFLQDLFRHFGWWAWATVAIQVFGGLVTAVVIKYSDNILKGFATSLSIVFSFLASVALFDFRITPSFVIGASTVLGATWMYNQPAASSSASSAPAASSLSVASSADSSPIVGGKEKPALFSIVLNDASPTSSGKSSPSLSPYYPGTPIGIGGDPSAVGNSVLGGLGVGSFMRRKSGGFGGAGSSRNSSTASLTALLSASVGSIASAGSAGSGSAGVGGLSPSGSGSAGACGRGELGLAESGEIVHGSGDEMSYYSSPFSSRPGSRMGSRPPSPTPRFSSRTGPAS</sequence>
<evidence type="ECO:0000256" key="5">
    <source>
        <dbReference type="SAM" id="MobiDB-lite"/>
    </source>
</evidence>
<dbReference type="FunCoup" id="A0A409X807">
    <property type="interactions" value="42"/>
</dbReference>
<feature type="transmembrane region" description="Helical" evidence="6">
    <location>
        <begin position="290"/>
        <end position="308"/>
    </location>
</feature>
<dbReference type="GO" id="GO:0015165">
    <property type="term" value="F:pyrimidine nucleotide-sugar transmembrane transporter activity"/>
    <property type="evidence" value="ECO:0007669"/>
    <property type="project" value="InterPro"/>
</dbReference>
<keyword evidence="3 6" id="KW-1133">Transmembrane helix</keyword>
<feature type="transmembrane region" description="Helical" evidence="6">
    <location>
        <begin position="387"/>
        <end position="407"/>
    </location>
</feature>
<feature type="transmembrane region" description="Helical" evidence="6">
    <location>
        <begin position="248"/>
        <end position="270"/>
    </location>
</feature>
<keyword evidence="4 6" id="KW-0472">Membrane</keyword>
<feature type="region of interest" description="Disordered" evidence="5">
    <location>
        <begin position="594"/>
        <end position="633"/>
    </location>
</feature>
<evidence type="ECO:0000256" key="1">
    <source>
        <dbReference type="ARBA" id="ARBA00004141"/>
    </source>
</evidence>
<dbReference type="OrthoDB" id="408493at2759"/>
<dbReference type="PANTHER" id="PTHR10231">
    <property type="entry name" value="NUCLEOTIDE-SUGAR TRANSMEMBRANE TRANSPORTER"/>
    <property type="match status" value="1"/>
</dbReference>
<feature type="compositionally biased region" description="Low complexity" evidence="5">
    <location>
        <begin position="30"/>
        <end position="44"/>
    </location>
</feature>
<dbReference type="InterPro" id="IPR007271">
    <property type="entry name" value="Nuc_sug_transpt"/>
</dbReference>
<dbReference type="SUPFAM" id="SSF103481">
    <property type="entry name" value="Multidrug resistance efflux transporter EmrE"/>
    <property type="match status" value="1"/>
</dbReference>
<comment type="caution">
    <text evidence="7">The sequence shown here is derived from an EMBL/GenBank/DDBJ whole genome shotgun (WGS) entry which is preliminary data.</text>
</comment>
<feature type="region of interest" description="Disordered" evidence="5">
    <location>
        <begin position="1"/>
        <end position="44"/>
    </location>
</feature>
<proteinExistence type="predicted"/>
<feature type="transmembrane region" description="Helical" evidence="6">
    <location>
        <begin position="360"/>
        <end position="380"/>
    </location>
</feature>
<evidence type="ECO:0008006" key="9">
    <source>
        <dbReference type="Google" id="ProtNLM"/>
    </source>
</evidence>
<feature type="transmembrane region" description="Helical" evidence="6">
    <location>
        <begin position="320"/>
        <end position="340"/>
    </location>
</feature>
<dbReference type="Proteomes" id="UP000283269">
    <property type="component" value="Unassembled WGS sequence"/>
</dbReference>
<dbReference type="GO" id="GO:0000139">
    <property type="term" value="C:Golgi membrane"/>
    <property type="evidence" value="ECO:0007669"/>
    <property type="project" value="InterPro"/>
</dbReference>
<dbReference type="STRING" id="93625.A0A409X807"/>
<dbReference type="InParanoid" id="A0A409X807"/>
<dbReference type="EMBL" id="NHYD01002409">
    <property type="protein sequence ID" value="PPQ86923.1"/>
    <property type="molecule type" value="Genomic_DNA"/>
</dbReference>
<name>A0A409X807_PSICY</name>
<evidence type="ECO:0000256" key="3">
    <source>
        <dbReference type="ARBA" id="ARBA00022989"/>
    </source>
</evidence>